<organism evidence="1 2">
    <name type="scientific">Silvibacterium bohemicum</name>
    <dbReference type="NCBI Taxonomy" id="1577686"/>
    <lineage>
        <taxon>Bacteria</taxon>
        <taxon>Pseudomonadati</taxon>
        <taxon>Acidobacteriota</taxon>
        <taxon>Terriglobia</taxon>
        <taxon>Terriglobales</taxon>
        <taxon>Acidobacteriaceae</taxon>
        <taxon>Silvibacterium</taxon>
    </lineage>
</organism>
<keyword evidence="2" id="KW-1185">Reference proteome</keyword>
<proteinExistence type="predicted"/>
<name>A0A841JVN9_9BACT</name>
<dbReference type="Proteomes" id="UP000538666">
    <property type="component" value="Unassembled WGS sequence"/>
</dbReference>
<evidence type="ECO:0000313" key="1">
    <source>
        <dbReference type="EMBL" id="MBB6143809.1"/>
    </source>
</evidence>
<accession>A0A841JVN9</accession>
<gene>
    <name evidence="1" type="ORF">HNQ77_001758</name>
</gene>
<evidence type="ECO:0000313" key="2">
    <source>
        <dbReference type="Proteomes" id="UP000538666"/>
    </source>
</evidence>
<dbReference type="EMBL" id="JACHEK010000003">
    <property type="protein sequence ID" value="MBB6143809.1"/>
    <property type="molecule type" value="Genomic_DNA"/>
</dbReference>
<dbReference type="AlphaFoldDB" id="A0A841JVN9"/>
<sequence>MMILVPGVLHYFVTLCSEQSLPEMSTCLCCFAHAQTNSPRSRGTLRNVARANNQWAWECRYQAPVIMKRKSLFLELDKLRGRI</sequence>
<comment type="caution">
    <text evidence="1">The sequence shown here is derived from an EMBL/GenBank/DDBJ whole genome shotgun (WGS) entry which is preliminary data.</text>
</comment>
<protein>
    <submittedName>
        <fullName evidence="1">Uncharacterized protein</fullName>
    </submittedName>
</protein>
<reference evidence="1 2" key="1">
    <citation type="submission" date="2020-08" db="EMBL/GenBank/DDBJ databases">
        <title>Genomic Encyclopedia of Type Strains, Phase IV (KMG-IV): sequencing the most valuable type-strain genomes for metagenomic binning, comparative biology and taxonomic classification.</title>
        <authorList>
            <person name="Goeker M."/>
        </authorList>
    </citation>
    <scope>NUCLEOTIDE SEQUENCE [LARGE SCALE GENOMIC DNA]</scope>
    <source>
        <strain evidence="1 2">DSM 103733</strain>
    </source>
</reference>